<evidence type="ECO:0008006" key="4">
    <source>
        <dbReference type="Google" id="ProtNLM"/>
    </source>
</evidence>
<reference evidence="2" key="1">
    <citation type="journal article" date="2023" name="Insect Mol. Biol.">
        <title>Genome sequencing provides insights into the evolution of gene families encoding plant cell wall-degrading enzymes in longhorned beetles.</title>
        <authorList>
            <person name="Shin N.R."/>
            <person name="Okamura Y."/>
            <person name="Kirsch R."/>
            <person name="Pauchet Y."/>
        </authorList>
    </citation>
    <scope>NUCLEOTIDE SEQUENCE</scope>
    <source>
        <strain evidence="2">MMC_N1</strain>
    </source>
</reference>
<evidence type="ECO:0000313" key="3">
    <source>
        <dbReference type="Proteomes" id="UP001162164"/>
    </source>
</evidence>
<keyword evidence="3" id="KW-1185">Reference proteome</keyword>
<dbReference type="Proteomes" id="UP001162164">
    <property type="component" value="Unassembled WGS sequence"/>
</dbReference>
<name>A0ABQ9JNX5_9CUCU</name>
<protein>
    <recommendedName>
        <fullName evidence="4">Endonuclease/exonuclease/phosphatase domain-containing protein</fullName>
    </recommendedName>
</protein>
<dbReference type="Gene3D" id="3.30.70.1820">
    <property type="entry name" value="L1 transposable element, RRM domain"/>
    <property type="match status" value="1"/>
</dbReference>
<evidence type="ECO:0000256" key="1">
    <source>
        <dbReference type="SAM" id="Coils"/>
    </source>
</evidence>
<dbReference type="PANTHER" id="PTHR46670">
    <property type="entry name" value="ENDO/EXONUCLEASE/PHOSPHATASE DOMAIN-CONTAINING PROTEIN"/>
    <property type="match status" value="1"/>
</dbReference>
<accession>A0ABQ9JNX5</accession>
<sequence>MTGRSKKEESVEDLIHRVCTSFATKIEARIEKQLNKLDEKLIDLTNSLKSLNSNVAENKKSIESLDIRVDNLSQYNKKNTLRLIGCSESHGDKDVVAVVLDIINNKLNVSCTKNEIDSAFRIRSPGNVGETKPRTISIKFVSNIKYNEDLTKPRYDLLQAAKKKYSNNKAWSAGGKIYVWDDQRNKKRYVPSINELSIHTGFDVVSDYIVDESLDIIGLSETWLNSGFPDYAYKFLDIKLFVKIVLEGEVVLLFLLKIVLMLKLLMLHHPEKTQKTTVPILGPASTVDLIITSNKEFITDTHVIDMGNVSDHCLVTCSVKVSKEKRPQIFHTYRDFSNFNYDMFLMDLRSINWNLIYSLQDVNEIIEFWNNNVTSLYDVHAPCKSVRISKAPAPWLTDNLKLMIKLKRRH</sequence>
<keyword evidence="1" id="KW-0175">Coiled coil</keyword>
<dbReference type="PANTHER" id="PTHR46670:SF3">
    <property type="entry name" value="ENDONUCLEASE_EXONUCLEASE_PHOSPHATASE DOMAIN-CONTAINING PROTEIN"/>
    <property type="match status" value="1"/>
</dbReference>
<dbReference type="EMBL" id="JAPWTJ010000325">
    <property type="protein sequence ID" value="KAJ8979632.1"/>
    <property type="molecule type" value="Genomic_DNA"/>
</dbReference>
<feature type="coiled-coil region" evidence="1">
    <location>
        <begin position="27"/>
        <end position="54"/>
    </location>
</feature>
<organism evidence="2 3">
    <name type="scientific">Molorchus minor</name>
    <dbReference type="NCBI Taxonomy" id="1323400"/>
    <lineage>
        <taxon>Eukaryota</taxon>
        <taxon>Metazoa</taxon>
        <taxon>Ecdysozoa</taxon>
        <taxon>Arthropoda</taxon>
        <taxon>Hexapoda</taxon>
        <taxon>Insecta</taxon>
        <taxon>Pterygota</taxon>
        <taxon>Neoptera</taxon>
        <taxon>Endopterygota</taxon>
        <taxon>Coleoptera</taxon>
        <taxon>Polyphaga</taxon>
        <taxon>Cucujiformia</taxon>
        <taxon>Chrysomeloidea</taxon>
        <taxon>Cerambycidae</taxon>
        <taxon>Lamiinae</taxon>
        <taxon>Monochamini</taxon>
        <taxon>Molorchus</taxon>
    </lineage>
</organism>
<proteinExistence type="predicted"/>
<gene>
    <name evidence="2" type="ORF">NQ317_015200</name>
</gene>
<evidence type="ECO:0000313" key="2">
    <source>
        <dbReference type="EMBL" id="KAJ8979632.1"/>
    </source>
</evidence>
<comment type="caution">
    <text evidence="2">The sequence shown here is derived from an EMBL/GenBank/DDBJ whole genome shotgun (WGS) entry which is preliminary data.</text>
</comment>